<keyword evidence="3" id="KW-0813">Transport</keyword>
<dbReference type="Gene3D" id="1.20.1600.10">
    <property type="entry name" value="Outer membrane efflux proteins (OEP)"/>
    <property type="match status" value="1"/>
</dbReference>
<keyword evidence="9" id="KW-0732">Signal</keyword>
<dbReference type="GO" id="GO:0009279">
    <property type="term" value="C:cell outer membrane"/>
    <property type="evidence" value="ECO:0007669"/>
    <property type="project" value="UniProtKB-SubCell"/>
</dbReference>
<comment type="subcellular location">
    <subcellularLocation>
        <location evidence="1">Cell outer membrane</location>
    </subcellularLocation>
</comment>
<proteinExistence type="inferred from homology"/>
<keyword evidence="5" id="KW-0812">Transmembrane</keyword>
<dbReference type="GO" id="GO:0015288">
    <property type="term" value="F:porin activity"/>
    <property type="evidence" value="ECO:0007669"/>
    <property type="project" value="TreeGrafter"/>
</dbReference>
<keyword evidence="11" id="KW-1185">Reference proteome</keyword>
<keyword evidence="6" id="KW-0472">Membrane</keyword>
<evidence type="ECO:0000256" key="7">
    <source>
        <dbReference type="ARBA" id="ARBA00023237"/>
    </source>
</evidence>
<dbReference type="GO" id="GO:1990281">
    <property type="term" value="C:efflux pump complex"/>
    <property type="evidence" value="ECO:0007669"/>
    <property type="project" value="TreeGrafter"/>
</dbReference>
<dbReference type="GO" id="GO:0015562">
    <property type="term" value="F:efflux transmembrane transporter activity"/>
    <property type="evidence" value="ECO:0007669"/>
    <property type="project" value="InterPro"/>
</dbReference>
<dbReference type="AlphaFoldDB" id="A0A4R5F1V8"/>
<dbReference type="InterPro" id="IPR003423">
    <property type="entry name" value="OMP_efflux"/>
</dbReference>
<evidence type="ECO:0000256" key="1">
    <source>
        <dbReference type="ARBA" id="ARBA00004442"/>
    </source>
</evidence>
<dbReference type="SUPFAM" id="SSF56954">
    <property type="entry name" value="Outer membrane efflux proteins (OEP)"/>
    <property type="match status" value="1"/>
</dbReference>
<reference evidence="10 11" key="1">
    <citation type="submission" date="2019-03" db="EMBL/GenBank/DDBJ databases">
        <authorList>
            <person name="Zhang S."/>
        </authorList>
    </citation>
    <scope>NUCLEOTIDE SEQUENCE [LARGE SCALE GENOMIC DNA]</scope>
    <source>
        <strain evidence="10 11">S4J41</strain>
    </source>
</reference>
<dbReference type="PANTHER" id="PTHR30026:SF22">
    <property type="entry name" value="OUTER MEMBRANE EFFLUX PROTEIN"/>
    <property type="match status" value="1"/>
</dbReference>
<evidence type="ECO:0000256" key="4">
    <source>
        <dbReference type="ARBA" id="ARBA00022452"/>
    </source>
</evidence>
<comment type="similarity">
    <text evidence="2">Belongs to the outer membrane factor (OMF) (TC 1.B.17) family.</text>
</comment>
<keyword evidence="4" id="KW-1134">Transmembrane beta strand</keyword>
<dbReference type="Pfam" id="PF02321">
    <property type="entry name" value="OEP"/>
    <property type="match status" value="2"/>
</dbReference>
<dbReference type="EMBL" id="SMFP01000001">
    <property type="protein sequence ID" value="TDE41170.1"/>
    <property type="molecule type" value="Genomic_DNA"/>
</dbReference>
<dbReference type="PANTHER" id="PTHR30026">
    <property type="entry name" value="OUTER MEMBRANE PROTEIN TOLC"/>
    <property type="match status" value="1"/>
</dbReference>
<evidence type="ECO:0000313" key="11">
    <source>
        <dbReference type="Proteomes" id="UP000294662"/>
    </source>
</evidence>
<sequence length="472" mass="49965">MRKAAFTGFFRTAAVVGGLALVALGPKAAQADNIADALIGAYNTSGLLEQNRAVLRAADEDVATAVAQLRPVIAWTTSATRTLISGTTNGFPFNTPSSDLFTGLSLSQILYDGGLRSLNKQAAQEAVLATRQQLLSIEQQILFRAASAYLNVVLQSENVVLRQNNVRLLGEELRAAQDRFDVGEVTRTDVALAQAQLAAARSGLASARGSLTSAQAEYATAVGRKPGPLAGQPRLPKAAASLDAATAIAVRNHPAILAAQHQVKVQELLAQSRAKSMGPSASLTGSFGLSDDADTPDRYTSSSVSVTVTQPIYQGGALSSQYRQALAGRDSAKSSLLTVQQDVVQGVANAFIRLEVARSSLISSAEQVRAARVAFEGVREEATLGARTTLDVLSAEQDLLDAQTNQISARSEEAIASYQLLQAQGLLTAERLGLAVQIYDPTMYYNLVKTAPSKLSKRSKDLDRVLKALNKR</sequence>
<dbReference type="InterPro" id="IPR051906">
    <property type="entry name" value="TolC-like"/>
</dbReference>
<evidence type="ECO:0000313" key="10">
    <source>
        <dbReference type="EMBL" id="TDE41170.1"/>
    </source>
</evidence>
<comment type="caution">
    <text evidence="10">The sequence shown here is derived from an EMBL/GenBank/DDBJ whole genome shotgun (WGS) entry which is preliminary data.</text>
</comment>
<evidence type="ECO:0000256" key="8">
    <source>
        <dbReference type="SAM" id="MobiDB-lite"/>
    </source>
</evidence>
<organism evidence="10 11">
    <name type="scientific">Antarcticimicrobium sediminis</name>
    <dbReference type="NCBI Taxonomy" id="2546227"/>
    <lineage>
        <taxon>Bacteria</taxon>
        <taxon>Pseudomonadati</taxon>
        <taxon>Pseudomonadota</taxon>
        <taxon>Alphaproteobacteria</taxon>
        <taxon>Rhodobacterales</taxon>
        <taxon>Paracoccaceae</taxon>
        <taxon>Antarcticimicrobium</taxon>
    </lineage>
</organism>
<dbReference type="InterPro" id="IPR010130">
    <property type="entry name" value="T1SS_OMP_TolC"/>
</dbReference>
<dbReference type="RefSeq" id="WP_132827160.1">
    <property type="nucleotide sequence ID" value="NZ_SMFP01000001.1"/>
</dbReference>
<accession>A0A4R5F1V8</accession>
<dbReference type="Proteomes" id="UP000294662">
    <property type="component" value="Unassembled WGS sequence"/>
</dbReference>
<evidence type="ECO:0000256" key="3">
    <source>
        <dbReference type="ARBA" id="ARBA00022448"/>
    </source>
</evidence>
<evidence type="ECO:0000256" key="2">
    <source>
        <dbReference type="ARBA" id="ARBA00007613"/>
    </source>
</evidence>
<evidence type="ECO:0000256" key="5">
    <source>
        <dbReference type="ARBA" id="ARBA00022692"/>
    </source>
</evidence>
<protein>
    <submittedName>
        <fullName evidence="10">Transporter</fullName>
    </submittedName>
</protein>
<feature type="chain" id="PRO_5020335618" evidence="9">
    <location>
        <begin position="32"/>
        <end position="472"/>
    </location>
</feature>
<name>A0A4R5F1V8_9RHOB</name>
<feature type="signal peptide" evidence="9">
    <location>
        <begin position="1"/>
        <end position="31"/>
    </location>
</feature>
<evidence type="ECO:0000256" key="6">
    <source>
        <dbReference type="ARBA" id="ARBA00023136"/>
    </source>
</evidence>
<gene>
    <name evidence="10" type="ORF">E1B25_02955</name>
</gene>
<feature type="region of interest" description="Disordered" evidence="8">
    <location>
        <begin position="277"/>
        <end position="301"/>
    </location>
</feature>
<dbReference type="NCBIfam" id="TIGR01844">
    <property type="entry name" value="type_I_sec_TolC"/>
    <property type="match status" value="1"/>
</dbReference>
<evidence type="ECO:0000256" key="9">
    <source>
        <dbReference type="SAM" id="SignalP"/>
    </source>
</evidence>
<dbReference type="OrthoDB" id="9789368at2"/>
<keyword evidence="7" id="KW-0998">Cell outer membrane</keyword>